<evidence type="ECO:0000256" key="1">
    <source>
        <dbReference type="SAM" id="MobiDB-lite"/>
    </source>
</evidence>
<protein>
    <submittedName>
        <fullName evidence="2">Uncharacterized protein</fullName>
    </submittedName>
</protein>
<organism evidence="2 3">
    <name type="scientific">Eiseniibacteriota bacterium</name>
    <dbReference type="NCBI Taxonomy" id="2212470"/>
    <lineage>
        <taxon>Bacteria</taxon>
        <taxon>Candidatus Eiseniibacteriota</taxon>
    </lineage>
</organism>
<dbReference type="SUPFAM" id="SSF144052">
    <property type="entry name" value="Thermophilic metalloprotease-like"/>
    <property type="match status" value="1"/>
</dbReference>
<dbReference type="AlphaFoldDB" id="A0A538U6Y6"/>
<evidence type="ECO:0000313" key="2">
    <source>
        <dbReference type="EMBL" id="TMQ71638.1"/>
    </source>
</evidence>
<proteinExistence type="predicted"/>
<name>A0A538U6Y6_UNCEI</name>
<reference evidence="2 3" key="1">
    <citation type="journal article" date="2019" name="Nat. Microbiol.">
        <title>Mediterranean grassland soil C-N compound turnover is dependent on rainfall and depth, and is mediated by genomically divergent microorganisms.</title>
        <authorList>
            <person name="Diamond S."/>
            <person name="Andeer P.F."/>
            <person name="Li Z."/>
            <person name="Crits-Christoph A."/>
            <person name="Burstein D."/>
            <person name="Anantharaman K."/>
            <person name="Lane K.R."/>
            <person name="Thomas B.C."/>
            <person name="Pan C."/>
            <person name="Northen T.R."/>
            <person name="Banfield J.F."/>
        </authorList>
    </citation>
    <scope>NUCLEOTIDE SEQUENCE [LARGE SCALE GENOMIC DNA]</scope>
    <source>
        <strain evidence="2">WS_10</strain>
    </source>
</reference>
<dbReference type="Gene3D" id="3.40.1830.10">
    <property type="entry name" value="Thermophilic metalloprotease (M29)"/>
    <property type="match status" value="1"/>
</dbReference>
<dbReference type="Proteomes" id="UP000319836">
    <property type="component" value="Unassembled WGS sequence"/>
</dbReference>
<dbReference type="EMBL" id="VBPA01000110">
    <property type="protein sequence ID" value="TMQ71638.1"/>
    <property type="molecule type" value="Genomic_DNA"/>
</dbReference>
<feature type="region of interest" description="Disordered" evidence="1">
    <location>
        <begin position="1"/>
        <end position="20"/>
    </location>
</feature>
<comment type="caution">
    <text evidence="2">The sequence shown here is derived from an EMBL/GenBank/DDBJ whole genome shotgun (WGS) entry which is preliminary data.</text>
</comment>
<evidence type="ECO:0000313" key="3">
    <source>
        <dbReference type="Proteomes" id="UP000319836"/>
    </source>
</evidence>
<gene>
    <name evidence="2" type="ORF">E6K80_04890</name>
</gene>
<accession>A0A538U6Y6</accession>
<dbReference type="InterPro" id="IPR035097">
    <property type="entry name" value="M29_N-terminal"/>
</dbReference>
<sequence>MARGAARPSGEPTAWTWPPNEASRITTRSFTSYSEEWRPLLGEVSALVKRAATPLCYRPVPVPRPPLHAAPRSPVMLDPRSKRLADLIVDHSLQLQRDEAVLIEAFDVDDGLVLDLIDSVHAMGALPIASVRSNAVIRAQLMGATEALMKRVAAIEQAQMDQVQAYVGLRGMRNVSELSDVPGDCMDL</sequence>
<feature type="non-terminal residue" evidence="2">
    <location>
        <position position="188"/>
    </location>
</feature>